<evidence type="ECO:0000313" key="1">
    <source>
        <dbReference type="EMBL" id="RVW23123.1"/>
    </source>
</evidence>
<accession>A0A438CIS4</accession>
<evidence type="ECO:0000313" key="2">
    <source>
        <dbReference type="Proteomes" id="UP000288805"/>
    </source>
</evidence>
<dbReference type="EMBL" id="QGNW01002205">
    <property type="protein sequence ID" value="RVW23123.1"/>
    <property type="molecule type" value="Genomic_DNA"/>
</dbReference>
<organism evidence="1 2">
    <name type="scientific">Vitis vinifera</name>
    <name type="common">Grape</name>
    <dbReference type="NCBI Taxonomy" id="29760"/>
    <lineage>
        <taxon>Eukaryota</taxon>
        <taxon>Viridiplantae</taxon>
        <taxon>Streptophyta</taxon>
        <taxon>Embryophyta</taxon>
        <taxon>Tracheophyta</taxon>
        <taxon>Spermatophyta</taxon>
        <taxon>Magnoliopsida</taxon>
        <taxon>eudicotyledons</taxon>
        <taxon>Gunneridae</taxon>
        <taxon>Pentapetalae</taxon>
        <taxon>rosids</taxon>
        <taxon>Vitales</taxon>
        <taxon>Vitaceae</taxon>
        <taxon>Viteae</taxon>
        <taxon>Vitis</taxon>
    </lineage>
</organism>
<gene>
    <name evidence="1" type="ORF">CK203_090241</name>
</gene>
<dbReference type="AlphaFoldDB" id="A0A438CIS4"/>
<sequence length="91" mass="10692">MFVATRAFFSTWGKTWLLSHIIPFPYCRYLAYLSGHDAIQCPQCLDPSLFSSHTSRIEFAYPNISYPIGKDMHIQLYDFQWDMISLDIHIL</sequence>
<comment type="caution">
    <text evidence="1">The sequence shown here is derived from an EMBL/GenBank/DDBJ whole genome shotgun (WGS) entry which is preliminary data.</text>
</comment>
<name>A0A438CIS4_VITVI</name>
<proteinExistence type="predicted"/>
<reference evidence="1 2" key="1">
    <citation type="journal article" date="2018" name="PLoS Genet.">
        <title>Population sequencing reveals clonal diversity and ancestral inbreeding in the grapevine cultivar Chardonnay.</title>
        <authorList>
            <person name="Roach M.J."/>
            <person name="Johnson D.L."/>
            <person name="Bohlmann J."/>
            <person name="van Vuuren H.J."/>
            <person name="Jones S.J."/>
            <person name="Pretorius I.S."/>
            <person name="Schmidt S.A."/>
            <person name="Borneman A.R."/>
        </authorList>
    </citation>
    <scope>NUCLEOTIDE SEQUENCE [LARGE SCALE GENOMIC DNA]</scope>
    <source>
        <strain evidence="2">cv. Chardonnay</strain>
        <tissue evidence="1">Leaf</tissue>
    </source>
</reference>
<protein>
    <submittedName>
        <fullName evidence="1">Uncharacterized protein</fullName>
    </submittedName>
</protein>
<dbReference type="Proteomes" id="UP000288805">
    <property type="component" value="Unassembled WGS sequence"/>
</dbReference>